<keyword evidence="2" id="KW-1133">Transmembrane helix</keyword>
<evidence type="ECO:0000313" key="3">
    <source>
        <dbReference type="EMBL" id="GBF05131.1"/>
    </source>
</evidence>
<evidence type="ECO:0000313" key="4">
    <source>
        <dbReference type="Proteomes" id="UP000236569"/>
    </source>
</evidence>
<accession>A0A2I9DJX5</accession>
<organism evidence="3 4">
    <name type="scientific">Deinococcus aerius</name>
    <dbReference type="NCBI Taxonomy" id="200253"/>
    <lineage>
        <taxon>Bacteria</taxon>
        <taxon>Thermotogati</taxon>
        <taxon>Deinococcota</taxon>
        <taxon>Deinococci</taxon>
        <taxon>Deinococcales</taxon>
        <taxon>Deinococcaceae</taxon>
        <taxon>Deinococcus</taxon>
    </lineage>
</organism>
<name>A0A2I9DJX5_9DEIO</name>
<evidence type="ECO:0000256" key="1">
    <source>
        <dbReference type="SAM" id="MobiDB-lite"/>
    </source>
</evidence>
<keyword evidence="2" id="KW-0472">Membrane</keyword>
<feature type="compositionally biased region" description="Low complexity" evidence="1">
    <location>
        <begin position="188"/>
        <end position="201"/>
    </location>
</feature>
<dbReference type="Proteomes" id="UP000236569">
    <property type="component" value="Unassembled WGS sequence"/>
</dbReference>
<dbReference type="OrthoDB" id="74093at2"/>
<dbReference type="EMBL" id="BFAG01000003">
    <property type="protein sequence ID" value="GBF05131.1"/>
    <property type="molecule type" value="Genomic_DNA"/>
</dbReference>
<dbReference type="InterPro" id="IPR014717">
    <property type="entry name" value="Transl_elong_EF1B/ribsomal_bS6"/>
</dbReference>
<gene>
    <name evidence="3" type="ORF">DAERI_030297</name>
</gene>
<sequence>MSVKLAPRSLFLIVLGVCALAVLCWYLLRYQARQQEISLLQGELETIRMNADRYRAAQRGLPELRQTVARLEVERDGFLRALPANAQFGTVLDEMRRSVLAAGAEMTTFNVQPGTATGLPAGVRPINLNLGVSGPFAAVFRALRSMETMNRFTTVGGVNLQLPQATSFNPRLEGTLNLTVYTFDPAQAASAPGGTGAAPSAPAAPPATPQGGTQ</sequence>
<dbReference type="AlphaFoldDB" id="A0A2I9DJX5"/>
<keyword evidence="4" id="KW-1185">Reference proteome</keyword>
<dbReference type="InterPro" id="IPR034756">
    <property type="entry name" value="T2SSM_b"/>
</dbReference>
<evidence type="ECO:0000256" key="2">
    <source>
        <dbReference type="SAM" id="Phobius"/>
    </source>
</evidence>
<keyword evidence="2" id="KW-0812">Transmembrane</keyword>
<proteinExistence type="predicted"/>
<dbReference type="Gene3D" id="3.30.70.60">
    <property type="match status" value="1"/>
</dbReference>
<dbReference type="RefSeq" id="WP_103128569.1">
    <property type="nucleotide sequence ID" value="NZ_BFAG01000003.1"/>
</dbReference>
<comment type="caution">
    <text evidence="3">The sequence shown here is derived from an EMBL/GenBank/DDBJ whole genome shotgun (WGS) entry which is preliminary data.</text>
</comment>
<protein>
    <submittedName>
        <fullName evidence="3">Type IV pilus assembly protein PilO</fullName>
    </submittedName>
</protein>
<reference evidence="4" key="1">
    <citation type="submission" date="2018-01" db="EMBL/GenBank/DDBJ databases">
        <title>Draft Genome Sequence of the Radioresistant Bacterium Deinococcus aerius TR0125, Isolated from the Higher Atmosphere above Japan.</title>
        <authorList>
            <person name="Satoh K."/>
            <person name="Arai H."/>
            <person name="Sanzen T."/>
            <person name="Kawaguchi Y."/>
            <person name="Hayashi H."/>
            <person name="Yokobori S."/>
            <person name="Yamagishi A."/>
            <person name="Oono Y."/>
            <person name="Narumi I."/>
        </authorList>
    </citation>
    <scope>NUCLEOTIDE SEQUENCE [LARGE SCALE GENOMIC DNA]</scope>
    <source>
        <strain evidence="4">TR0125</strain>
    </source>
</reference>
<dbReference type="Pfam" id="PF10741">
    <property type="entry name" value="T2SSM_b"/>
    <property type="match status" value="1"/>
</dbReference>
<feature type="region of interest" description="Disordered" evidence="1">
    <location>
        <begin position="188"/>
        <end position="214"/>
    </location>
</feature>
<feature type="transmembrane region" description="Helical" evidence="2">
    <location>
        <begin position="6"/>
        <end position="28"/>
    </location>
</feature>